<keyword evidence="5" id="KW-0949">S-adenosyl-L-methionine</keyword>
<dbReference type="InterPro" id="IPR000878">
    <property type="entry name" value="4pyrrol_Mease"/>
</dbReference>
<dbReference type="AlphaFoldDB" id="A0A4P5PFL4"/>
<protein>
    <submittedName>
        <fullName evidence="7">Cobalt-precorrin-7 (C(5))-methyltransferase</fullName>
    </submittedName>
</protein>
<evidence type="ECO:0000256" key="2">
    <source>
        <dbReference type="ARBA" id="ARBA00022573"/>
    </source>
</evidence>
<dbReference type="InterPro" id="IPR050714">
    <property type="entry name" value="Cobalamin_biosynth_MTase"/>
</dbReference>
<reference evidence="8" key="1">
    <citation type="submission" date="2019-02" db="EMBL/GenBank/DDBJ databases">
        <title>Draft genome sequence of Enterococcus sp. Gos25-1.</title>
        <authorList>
            <person name="Tanaka N."/>
            <person name="Shiwa Y."/>
            <person name="Fujita N."/>
        </authorList>
    </citation>
    <scope>NUCLEOTIDE SEQUENCE [LARGE SCALE GENOMIC DNA]</scope>
    <source>
        <strain evidence="8">Gos25-1</strain>
    </source>
</reference>
<dbReference type="PANTHER" id="PTHR43182">
    <property type="entry name" value="COBALT-PRECORRIN-6B C(15)-METHYLTRANSFERASE (DECARBOXYLATING)"/>
    <property type="match status" value="1"/>
</dbReference>
<dbReference type="NCBIfam" id="TIGR02467">
    <property type="entry name" value="CbiE"/>
    <property type="match status" value="1"/>
</dbReference>
<evidence type="ECO:0000256" key="5">
    <source>
        <dbReference type="ARBA" id="ARBA00022691"/>
    </source>
</evidence>
<dbReference type="NCBIfam" id="NF004456">
    <property type="entry name" value="PRK05787.1-4"/>
    <property type="match status" value="1"/>
</dbReference>
<dbReference type="RefSeq" id="WP_146623597.1">
    <property type="nucleotide sequence ID" value="NZ_BJCC01000028.1"/>
</dbReference>
<evidence type="ECO:0000256" key="3">
    <source>
        <dbReference type="ARBA" id="ARBA00022603"/>
    </source>
</evidence>
<evidence type="ECO:0000256" key="1">
    <source>
        <dbReference type="ARBA" id="ARBA00004953"/>
    </source>
</evidence>
<evidence type="ECO:0000259" key="6">
    <source>
        <dbReference type="Pfam" id="PF00590"/>
    </source>
</evidence>
<comment type="caution">
    <text evidence="7">The sequence shown here is derived from an EMBL/GenBank/DDBJ whole genome shotgun (WGS) entry which is preliminary data.</text>
</comment>
<feature type="domain" description="Tetrapyrrole methylase" evidence="6">
    <location>
        <begin position="1"/>
        <end position="182"/>
    </location>
</feature>
<evidence type="ECO:0000313" key="7">
    <source>
        <dbReference type="EMBL" id="GCF95201.1"/>
    </source>
</evidence>
<keyword evidence="3 7" id="KW-0489">Methyltransferase</keyword>
<evidence type="ECO:0000313" key="8">
    <source>
        <dbReference type="Proteomes" id="UP000290567"/>
    </source>
</evidence>
<accession>A0A4P5PFL4</accession>
<dbReference type="Gene3D" id="3.30.950.10">
    <property type="entry name" value="Methyltransferase, Cobalt-precorrin-4 Transmethylase, Domain 2"/>
    <property type="match status" value="1"/>
</dbReference>
<dbReference type="InterPro" id="IPR014776">
    <property type="entry name" value="4pyrrole_Mease_sub2"/>
</dbReference>
<dbReference type="GO" id="GO:0009236">
    <property type="term" value="P:cobalamin biosynthetic process"/>
    <property type="evidence" value="ECO:0007669"/>
    <property type="project" value="UniProtKB-UniPathway"/>
</dbReference>
<gene>
    <name evidence="7" type="ORF">NRIC_30920</name>
</gene>
<dbReference type="OrthoDB" id="9780707at2"/>
<keyword evidence="8" id="KW-1185">Reference proteome</keyword>
<keyword evidence="2" id="KW-0169">Cobalamin biosynthesis</keyword>
<dbReference type="Proteomes" id="UP000290567">
    <property type="component" value="Unassembled WGS sequence"/>
</dbReference>
<keyword evidence="4 7" id="KW-0808">Transferase</keyword>
<dbReference type="Pfam" id="PF00590">
    <property type="entry name" value="TP_methylase"/>
    <property type="match status" value="1"/>
</dbReference>
<dbReference type="InterPro" id="IPR012818">
    <property type="entry name" value="CbiE"/>
</dbReference>
<dbReference type="InterPro" id="IPR035996">
    <property type="entry name" value="4pyrrol_Methylase_sf"/>
</dbReference>
<dbReference type="SUPFAM" id="SSF53790">
    <property type="entry name" value="Tetrapyrrole methylase"/>
    <property type="match status" value="1"/>
</dbReference>
<dbReference type="PANTHER" id="PTHR43182:SF1">
    <property type="entry name" value="COBALT-PRECORRIN-7 C(5)-METHYLTRANSFERASE"/>
    <property type="match status" value="1"/>
</dbReference>
<dbReference type="GO" id="GO:0032259">
    <property type="term" value="P:methylation"/>
    <property type="evidence" value="ECO:0007669"/>
    <property type="project" value="UniProtKB-KW"/>
</dbReference>
<organism evidence="7 8">
    <name type="scientific">Enterococcus florum</name>
    <dbReference type="NCBI Taxonomy" id="2480627"/>
    <lineage>
        <taxon>Bacteria</taxon>
        <taxon>Bacillati</taxon>
        <taxon>Bacillota</taxon>
        <taxon>Bacilli</taxon>
        <taxon>Lactobacillales</taxon>
        <taxon>Enterococcaceae</taxon>
        <taxon>Enterococcus</taxon>
    </lineage>
</organism>
<sequence>MITVVGIGPGGTTDFLFGQALDSIEAASVIIGSERQLELVPEHKQMVCHRLPRKLTELEDYLYDHSTDMIVVLASGDPLTYGIGNWLMNRFSGDQLTILPGISSVHYFFNRLRIPMEDCYITSSHGRTPDYELLFQMSKVGMVTDQQIGPYQLAQEAIKRGMNTTFYIGEQLSYPDEQIRCFTSNEVPDEEYAMNVVVMINE</sequence>
<dbReference type="UniPathway" id="UPA00148"/>
<dbReference type="Gene3D" id="3.40.1010.10">
    <property type="entry name" value="Cobalt-precorrin-4 Transmethylase, Domain 1"/>
    <property type="match status" value="1"/>
</dbReference>
<dbReference type="GO" id="GO:0008276">
    <property type="term" value="F:protein methyltransferase activity"/>
    <property type="evidence" value="ECO:0007669"/>
    <property type="project" value="InterPro"/>
</dbReference>
<name>A0A4P5PFL4_9ENTE</name>
<dbReference type="EMBL" id="BJCC01000028">
    <property type="protein sequence ID" value="GCF95201.1"/>
    <property type="molecule type" value="Genomic_DNA"/>
</dbReference>
<comment type="pathway">
    <text evidence="1">Cofactor biosynthesis; adenosylcobalamin biosynthesis.</text>
</comment>
<evidence type="ECO:0000256" key="4">
    <source>
        <dbReference type="ARBA" id="ARBA00022679"/>
    </source>
</evidence>
<dbReference type="InterPro" id="IPR014777">
    <property type="entry name" value="4pyrrole_Mease_sub1"/>
</dbReference>
<proteinExistence type="predicted"/>
<dbReference type="CDD" id="cd11644">
    <property type="entry name" value="Precorrin-6Y-MT"/>
    <property type="match status" value="1"/>
</dbReference>